<name>A0A183EBH8_9BILA</name>
<sequence>MLNTELCHYRVAAVSAARLSASEICCIELCFASGDYAFYCFFCSAEPYQFAVSIIICDLPRRKTSWQVKGPAVVLAQKVPAGKRAGESLDIVTNVWGIIPNKNVPIYRYDFRVLEEYPPKKGSVEPAMKEVTKQTRDDYLAVERKNKCTVVYQVLLRREKEFFGPMDSLVYDRAAILYSLRHLPVPAAGGDTDVSRCSVAMNQAPSSIGRARASFVIQPKELPPGIVSEDCVKVHVNVKPCQEDFQLTMNDLKSSISDNPDEVNRSLQQFFEILAAQETFFTEGRFVSYGTGQCYLMDPEQFGFQARDMPELQEGKYVGVGASKGVRIIEGPHGQGGINAALVVDVKKAAFHVDNQNLLEKVECILRKSRNELTRGCDNQAMGVLSKALKGLYVRCSYGKGRAFAIAGISKDNARNHKVATKEGELSVEQYFVRKYDIRLKFAQLPLIVERCQPSNNFYPIELLSVCENQRVSQSQQTPNQVQNMIRV</sequence>
<proteinExistence type="predicted"/>
<dbReference type="GO" id="GO:0003723">
    <property type="term" value="F:RNA binding"/>
    <property type="evidence" value="ECO:0007669"/>
    <property type="project" value="InterPro"/>
</dbReference>
<dbReference type="EMBL" id="UYRT01086563">
    <property type="protein sequence ID" value="VDN31498.1"/>
    <property type="molecule type" value="Genomic_DNA"/>
</dbReference>
<dbReference type="InterPro" id="IPR036085">
    <property type="entry name" value="PAZ_dom_sf"/>
</dbReference>
<reference evidence="2 3" key="2">
    <citation type="submission" date="2018-11" db="EMBL/GenBank/DDBJ databases">
        <authorList>
            <consortium name="Pathogen Informatics"/>
        </authorList>
    </citation>
    <scope>NUCLEOTIDE SEQUENCE [LARGE SCALE GENOMIC DNA]</scope>
</reference>
<dbReference type="SUPFAM" id="SSF101690">
    <property type="entry name" value="PAZ domain"/>
    <property type="match status" value="1"/>
</dbReference>
<dbReference type="PROSITE" id="PS50821">
    <property type="entry name" value="PAZ"/>
    <property type="match status" value="1"/>
</dbReference>
<dbReference type="Pfam" id="PF02170">
    <property type="entry name" value="PAZ"/>
    <property type="match status" value="1"/>
</dbReference>
<protein>
    <submittedName>
        <fullName evidence="4">PAZ domain-containing protein</fullName>
    </submittedName>
</protein>
<evidence type="ECO:0000259" key="1">
    <source>
        <dbReference type="PROSITE" id="PS50821"/>
    </source>
</evidence>
<organism evidence="4">
    <name type="scientific">Gongylonema pulchrum</name>
    <dbReference type="NCBI Taxonomy" id="637853"/>
    <lineage>
        <taxon>Eukaryota</taxon>
        <taxon>Metazoa</taxon>
        <taxon>Ecdysozoa</taxon>
        <taxon>Nematoda</taxon>
        <taxon>Chromadorea</taxon>
        <taxon>Rhabditida</taxon>
        <taxon>Spirurina</taxon>
        <taxon>Spiruromorpha</taxon>
        <taxon>Spiruroidea</taxon>
        <taxon>Gongylonematidae</taxon>
        <taxon>Gongylonema</taxon>
    </lineage>
</organism>
<evidence type="ECO:0000313" key="3">
    <source>
        <dbReference type="Proteomes" id="UP000271098"/>
    </source>
</evidence>
<dbReference type="InterPro" id="IPR003100">
    <property type="entry name" value="PAZ_dom"/>
</dbReference>
<dbReference type="SMART" id="SM00949">
    <property type="entry name" value="PAZ"/>
    <property type="match status" value="1"/>
</dbReference>
<reference evidence="4" key="1">
    <citation type="submission" date="2016-06" db="UniProtKB">
        <authorList>
            <consortium name="WormBaseParasite"/>
        </authorList>
    </citation>
    <scope>IDENTIFICATION</scope>
</reference>
<dbReference type="Gene3D" id="2.170.260.10">
    <property type="entry name" value="paz domain"/>
    <property type="match status" value="1"/>
</dbReference>
<dbReference type="OrthoDB" id="9981668at2759"/>
<dbReference type="CDD" id="cd02846">
    <property type="entry name" value="PAZ_argonaute_like"/>
    <property type="match status" value="1"/>
</dbReference>
<feature type="domain" description="PAZ" evidence="1">
    <location>
        <begin position="361"/>
        <end position="468"/>
    </location>
</feature>
<dbReference type="Proteomes" id="UP000271098">
    <property type="component" value="Unassembled WGS sequence"/>
</dbReference>
<dbReference type="PANTHER" id="PTHR22891">
    <property type="entry name" value="EUKARYOTIC TRANSLATION INITIATION FACTOR 2C"/>
    <property type="match status" value="1"/>
</dbReference>
<evidence type="ECO:0000313" key="2">
    <source>
        <dbReference type="EMBL" id="VDN31498.1"/>
    </source>
</evidence>
<evidence type="ECO:0000313" key="4">
    <source>
        <dbReference type="WBParaSite" id="GPUH_0001834401-mRNA-1"/>
    </source>
</evidence>
<dbReference type="WBParaSite" id="GPUH_0001834401-mRNA-1">
    <property type="protein sequence ID" value="GPUH_0001834401-mRNA-1"/>
    <property type="gene ID" value="GPUH_0001834401"/>
</dbReference>
<keyword evidence="3" id="KW-1185">Reference proteome</keyword>
<dbReference type="AlphaFoldDB" id="A0A183EBH8"/>
<accession>A0A183EBH8</accession>
<gene>
    <name evidence="2" type="ORF">GPUH_LOCUS18319</name>
</gene>